<dbReference type="Proteomes" id="UP000008703">
    <property type="component" value="Chromosome"/>
</dbReference>
<dbReference type="InterPro" id="IPR050039">
    <property type="entry name" value="MAB_1171c-like"/>
</dbReference>
<feature type="region of interest" description="Disordered" evidence="1">
    <location>
        <begin position="338"/>
        <end position="358"/>
    </location>
</feature>
<dbReference type="Pfam" id="PF20182">
    <property type="entry name" value="DUF6545"/>
    <property type="match status" value="1"/>
</dbReference>
<dbReference type="RefSeq" id="WP_014056443.1">
    <property type="nucleotide sequence ID" value="NC_015957.1"/>
</dbReference>
<feature type="compositionally biased region" description="Acidic residues" evidence="1">
    <location>
        <begin position="348"/>
        <end position="358"/>
    </location>
</feature>
<dbReference type="KEGG" id="svl:Strvi_3258"/>
<dbReference type="AlphaFoldDB" id="G2P371"/>
<evidence type="ECO:0000313" key="5">
    <source>
        <dbReference type="Proteomes" id="UP000008703"/>
    </source>
</evidence>
<feature type="domain" description="DUF6545" evidence="3">
    <location>
        <begin position="246"/>
        <end position="379"/>
    </location>
</feature>
<feature type="region of interest" description="Disordered" evidence="1">
    <location>
        <begin position="303"/>
        <end position="325"/>
    </location>
</feature>
<evidence type="ECO:0000256" key="1">
    <source>
        <dbReference type="SAM" id="MobiDB-lite"/>
    </source>
</evidence>
<sequence length="384" mass="42242">MTTIKTLCFVIAALSSYAALIYRLFQIRRSWRDTAYRTLVITLLLQCLTFTMGAFAMGSERFLGVGNLAILVMHLSAVAFCVSAQIILLHWASATEESGRRARYWLLTGIALDALLTALFFIADGPGRPAEDFNTGSGRPLILTYLLVFMVSQAVPCVTILRQCVPYARMAGRTSLGQALRMLSVAALILFLYCLARVVNILTAAGGLDIGGWTLAASVFSALGIVTLSLALTISSWGPSATKLLEWARGYRSYRALYPLWRDLYESSPDIVLEPPGAAVSDLNYRLHRRVIEIRDGRRELRPYIDRTSGGDGQAGPKGSEESRQAFAEAAQIRQALHAKRTGTIPDDNADTGDFEDRDTDNFTAEVVWLTKVASAYRRLAKAR</sequence>
<evidence type="ECO:0000313" key="4">
    <source>
        <dbReference type="EMBL" id="AEM82945.1"/>
    </source>
</evidence>
<organism evidence="4 5">
    <name type="scientific">Streptomyces violaceusniger (strain Tu 4113)</name>
    <dbReference type="NCBI Taxonomy" id="653045"/>
    <lineage>
        <taxon>Bacteria</taxon>
        <taxon>Bacillati</taxon>
        <taxon>Actinomycetota</taxon>
        <taxon>Actinomycetes</taxon>
        <taxon>Kitasatosporales</taxon>
        <taxon>Streptomycetaceae</taxon>
        <taxon>Streptomyces</taxon>
        <taxon>Streptomyces violaceusniger group</taxon>
    </lineage>
</organism>
<feature type="transmembrane region" description="Helical" evidence="2">
    <location>
        <begin position="182"/>
        <end position="204"/>
    </location>
</feature>
<reference evidence="4" key="1">
    <citation type="submission" date="2011-08" db="EMBL/GenBank/DDBJ databases">
        <title>Complete sequence of chromosome of Streptomyces violaceusniger Tu 4113.</title>
        <authorList>
            <consortium name="US DOE Joint Genome Institute"/>
            <person name="Lucas S."/>
            <person name="Han J."/>
            <person name="Lapidus A."/>
            <person name="Cheng J.-F."/>
            <person name="Goodwin L."/>
            <person name="Pitluck S."/>
            <person name="Peters L."/>
            <person name="Ivanova N."/>
            <person name="Daligault H."/>
            <person name="Detter J.C."/>
            <person name="Han C."/>
            <person name="Tapia R."/>
            <person name="Land M."/>
            <person name="Hauser L."/>
            <person name="Kyrpides N."/>
            <person name="Ivanova N."/>
            <person name="Pagani I."/>
            <person name="Hagen A."/>
            <person name="Katz L."/>
            <person name="Fiedler H.-P."/>
            <person name="Keasling J."/>
            <person name="Fortman J."/>
            <person name="Woyke T."/>
        </authorList>
    </citation>
    <scope>NUCLEOTIDE SEQUENCE [LARGE SCALE GENOMIC DNA]</scope>
    <source>
        <strain evidence="4">Tu 4113</strain>
    </source>
</reference>
<evidence type="ECO:0000259" key="3">
    <source>
        <dbReference type="Pfam" id="PF20182"/>
    </source>
</evidence>
<feature type="transmembrane region" description="Helical" evidence="2">
    <location>
        <begin position="210"/>
        <end position="234"/>
    </location>
</feature>
<proteinExistence type="predicted"/>
<gene>
    <name evidence="4" type="ORF">Strvi_3258</name>
</gene>
<evidence type="ECO:0000256" key="2">
    <source>
        <dbReference type="SAM" id="Phobius"/>
    </source>
</evidence>
<dbReference type="InterPro" id="IPR046675">
    <property type="entry name" value="DUF6545"/>
</dbReference>
<dbReference type="EMBL" id="CP002994">
    <property type="protein sequence ID" value="AEM82945.1"/>
    <property type="molecule type" value="Genomic_DNA"/>
</dbReference>
<dbReference type="eggNOG" id="ENOG5033IXZ">
    <property type="taxonomic scope" value="Bacteria"/>
</dbReference>
<protein>
    <recommendedName>
        <fullName evidence="3">DUF6545 domain-containing protein</fullName>
    </recommendedName>
</protein>
<feature type="transmembrane region" description="Helical" evidence="2">
    <location>
        <begin position="104"/>
        <end position="122"/>
    </location>
</feature>
<dbReference type="HOGENOM" id="CLU_042795_1_0_11"/>
<feature type="transmembrane region" description="Helical" evidence="2">
    <location>
        <begin position="68"/>
        <end position="92"/>
    </location>
</feature>
<dbReference type="NCBIfam" id="NF042915">
    <property type="entry name" value="MAB_1171c_fam"/>
    <property type="match status" value="1"/>
</dbReference>
<feature type="transmembrane region" description="Helical" evidence="2">
    <location>
        <begin position="6"/>
        <end position="25"/>
    </location>
</feature>
<keyword evidence="2" id="KW-1133">Transmembrane helix</keyword>
<keyword evidence="5" id="KW-1185">Reference proteome</keyword>
<feature type="transmembrane region" description="Helical" evidence="2">
    <location>
        <begin position="37"/>
        <end position="56"/>
    </location>
</feature>
<feature type="transmembrane region" description="Helical" evidence="2">
    <location>
        <begin position="142"/>
        <end position="161"/>
    </location>
</feature>
<keyword evidence="2" id="KW-0472">Membrane</keyword>
<accession>G2P371</accession>
<name>G2P371_STRV4</name>
<keyword evidence="2" id="KW-0812">Transmembrane</keyword>